<dbReference type="Gene3D" id="2.60.40.380">
    <property type="entry name" value="Purple acid phosphatase-like, N-terminal"/>
    <property type="match status" value="1"/>
</dbReference>
<name>A0A2P5WWN0_GOSBA</name>
<dbReference type="PANTHER" id="PTHR22953">
    <property type="entry name" value="ACID PHOSPHATASE RELATED"/>
    <property type="match status" value="1"/>
</dbReference>
<keyword evidence="1" id="KW-0732">Signal</keyword>
<feature type="transmembrane region" description="Helical" evidence="2">
    <location>
        <begin position="12"/>
        <end position="34"/>
    </location>
</feature>
<sequence>MALLTASDTFVLYFLCFMLCSFGISNGGITGNFVRKKYSPDMPLDSDVFQVPSGYNAPQQVHITQGDMDGSGVIISWITPDEPGSNMVYYWPENSNHKNKAEGIFVRYKFFNYTSGYIHHCTINNLEV</sequence>
<dbReference type="OrthoDB" id="45007at2759"/>
<organism evidence="4 5">
    <name type="scientific">Gossypium barbadense</name>
    <name type="common">Sea Island cotton</name>
    <name type="synonym">Hibiscus barbadensis</name>
    <dbReference type="NCBI Taxonomy" id="3634"/>
    <lineage>
        <taxon>Eukaryota</taxon>
        <taxon>Viridiplantae</taxon>
        <taxon>Streptophyta</taxon>
        <taxon>Embryophyta</taxon>
        <taxon>Tracheophyta</taxon>
        <taxon>Spermatophyta</taxon>
        <taxon>Magnoliopsida</taxon>
        <taxon>eudicotyledons</taxon>
        <taxon>Gunneridae</taxon>
        <taxon>Pentapetalae</taxon>
        <taxon>rosids</taxon>
        <taxon>malvids</taxon>
        <taxon>Malvales</taxon>
        <taxon>Malvaceae</taxon>
        <taxon>Malvoideae</taxon>
        <taxon>Gossypium</taxon>
    </lineage>
</organism>
<keyword evidence="2" id="KW-1133">Transmembrane helix</keyword>
<dbReference type="PANTHER" id="PTHR22953:SF106">
    <property type="entry name" value="PURPLE ACID PHOSPHATASE"/>
    <property type="match status" value="1"/>
</dbReference>
<evidence type="ECO:0000256" key="2">
    <source>
        <dbReference type="SAM" id="Phobius"/>
    </source>
</evidence>
<dbReference type="GO" id="GO:0003993">
    <property type="term" value="F:acid phosphatase activity"/>
    <property type="evidence" value="ECO:0007669"/>
    <property type="project" value="InterPro"/>
</dbReference>
<dbReference type="InterPro" id="IPR008963">
    <property type="entry name" value="Purple_acid_Pase-like_N"/>
</dbReference>
<feature type="domain" description="Purple acid phosphatase N-terminal" evidence="3">
    <location>
        <begin position="58"/>
        <end position="127"/>
    </location>
</feature>
<gene>
    <name evidence="4" type="ORF">GOBAR_AA25160</name>
</gene>
<dbReference type="AlphaFoldDB" id="A0A2P5WWN0"/>
<dbReference type="EMBL" id="KZ666269">
    <property type="protein sequence ID" value="PPR95497.1"/>
    <property type="molecule type" value="Genomic_DNA"/>
</dbReference>
<dbReference type="GO" id="GO:0046872">
    <property type="term" value="F:metal ion binding"/>
    <property type="evidence" value="ECO:0007669"/>
    <property type="project" value="InterPro"/>
</dbReference>
<evidence type="ECO:0000256" key="1">
    <source>
        <dbReference type="ARBA" id="ARBA00022729"/>
    </source>
</evidence>
<dbReference type="Proteomes" id="UP000239757">
    <property type="component" value="Unassembled WGS sequence"/>
</dbReference>
<keyword evidence="2" id="KW-0812">Transmembrane</keyword>
<dbReference type="Pfam" id="PF16656">
    <property type="entry name" value="Pur_ac_phosph_N"/>
    <property type="match status" value="1"/>
</dbReference>
<protein>
    <recommendedName>
        <fullName evidence="3">Purple acid phosphatase N-terminal domain-containing protein</fullName>
    </recommendedName>
</protein>
<dbReference type="InterPro" id="IPR015914">
    <property type="entry name" value="PAPs_N"/>
</dbReference>
<reference evidence="4 5" key="1">
    <citation type="submission" date="2015-01" db="EMBL/GenBank/DDBJ databases">
        <title>Genome of allotetraploid Gossypium barbadense reveals genomic plasticity and fiber elongation in cotton evolution.</title>
        <authorList>
            <person name="Chen X."/>
            <person name="Liu X."/>
            <person name="Zhao B."/>
            <person name="Zheng H."/>
            <person name="Hu Y."/>
            <person name="Lu G."/>
            <person name="Yang C."/>
            <person name="Chen J."/>
            <person name="Shan C."/>
            <person name="Zhang L."/>
            <person name="Zhou Y."/>
            <person name="Wang L."/>
            <person name="Guo W."/>
            <person name="Bai Y."/>
            <person name="Ruan J."/>
            <person name="Shangguan X."/>
            <person name="Mao Y."/>
            <person name="Jiang J."/>
            <person name="Zhu Y."/>
            <person name="Lei J."/>
            <person name="Kang H."/>
            <person name="Chen S."/>
            <person name="He X."/>
            <person name="Wang R."/>
            <person name="Wang Y."/>
            <person name="Chen J."/>
            <person name="Wang L."/>
            <person name="Yu S."/>
            <person name="Wang B."/>
            <person name="Wei J."/>
            <person name="Song S."/>
            <person name="Lu X."/>
            <person name="Gao Z."/>
            <person name="Gu W."/>
            <person name="Deng X."/>
            <person name="Ma D."/>
            <person name="Wang S."/>
            <person name="Liang W."/>
            <person name="Fang L."/>
            <person name="Cai C."/>
            <person name="Zhu X."/>
            <person name="Zhou B."/>
            <person name="Zhang Y."/>
            <person name="Chen Z."/>
            <person name="Xu S."/>
            <person name="Zhu R."/>
            <person name="Wang S."/>
            <person name="Zhang T."/>
            <person name="Zhao G."/>
        </authorList>
    </citation>
    <scope>NUCLEOTIDE SEQUENCE [LARGE SCALE GENOMIC DNA]</scope>
    <source>
        <strain evidence="5">cv. Xinhai21</strain>
        <tissue evidence="4">Leaf</tissue>
    </source>
</reference>
<keyword evidence="2" id="KW-0472">Membrane</keyword>
<evidence type="ECO:0000259" key="3">
    <source>
        <dbReference type="Pfam" id="PF16656"/>
    </source>
</evidence>
<proteinExistence type="predicted"/>
<accession>A0A2P5WWN0</accession>
<evidence type="ECO:0000313" key="5">
    <source>
        <dbReference type="Proteomes" id="UP000239757"/>
    </source>
</evidence>
<dbReference type="SUPFAM" id="SSF49363">
    <property type="entry name" value="Purple acid phosphatase, N-terminal domain"/>
    <property type="match status" value="1"/>
</dbReference>
<dbReference type="InterPro" id="IPR039331">
    <property type="entry name" value="PAPs-like"/>
</dbReference>
<evidence type="ECO:0000313" key="4">
    <source>
        <dbReference type="EMBL" id="PPR95497.1"/>
    </source>
</evidence>